<dbReference type="EMBL" id="GBXM01063010">
    <property type="protein sequence ID" value="JAH45567.1"/>
    <property type="molecule type" value="Transcribed_RNA"/>
</dbReference>
<proteinExistence type="predicted"/>
<protein>
    <submittedName>
        <fullName evidence="1">Uncharacterized protein</fullName>
    </submittedName>
</protein>
<evidence type="ECO:0000313" key="1">
    <source>
        <dbReference type="EMBL" id="JAH45567.1"/>
    </source>
</evidence>
<reference evidence="1" key="1">
    <citation type="submission" date="2014-11" db="EMBL/GenBank/DDBJ databases">
        <authorList>
            <person name="Amaro Gonzalez C."/>
        </authorList>
    </citation>
    <scope>NUCLEOTIDE SEQUENCE</scope>
</reference>
<sequence length="27" mass="3137">MRCTLMLNLMRESFSQFLTLEADAMLA</sequence>
<reference evidence="1" key="2">
    <citation type="journal article" date="2015" name="Fish Shellfish Immunol.">
        <title>Early steps in the European eel (Anguilla anguilla)-Vibrio vulnificus interaction in the gills: Role of the RtxA13 toxin.</title>
        <authorList>
            <person name="Callol A."/>
            <person name="Pajuelo D."/>
            <person name="Ebbesson L."/>
            <person name="Teles M."/>
            <person name="MacKenzie S."/>
            <person name="Amaro C."/>
        </authorList>
    </citation>
    <scope>NUCLEOTIDE SEQUENCE</scope>
</reference>
<name>A0A0E9SWD2_ANGAN</name>
<dbReference type="AlphaFoldDB" id="A0A0E9SWD2"/>
<accession>A0A0E9SWD2</accession>
<organism evidence="1">
    <name type="scientific">Anguilla anguilla</name>
    <name type="common">European freshwater eel</name>
    <name type="synonym">Muraena anguilla</name>
    <dbReference type="NCBI Taxonomy" id="7936"/>
    <lineage>
        <taxon>Eukaryota</taxon>
        <taxon>Metazoa</taxon>
        <taxon>Chordata</taxon>
        <taxon>Craniata</taxon>
        <taxon>Vertebrata</taxon>
        <taxon>Euteleostomi</taxon>
        <taxon>Actinopterygii</taxon>
        <taxon>Neopterygii</taxon>
        <taxon>Teleostei</taxon>
        <taxon>Anguilliformes</taxon>
        <taxon>Anguillidae</taxon>
        <taxon>Anguilla</taxon>
    </lineage>
</organism>